<feature type="binding site" evidence="14">
    <location>
        <begin position="257"/>
        <end position="263"/>
    </location>
    <ligand>
        <name>S-adenosyl-L-methionine</name>
        <dbReference type="ChEBI" id="CHEBI:59789"/>
    </ligand>
</feature>
<feature type="active site" description="Nucleophile" evidence="14">
    <location>
        <position position="380"/>
    </location>
</feature>
<dbReference type="GO" id="GO:0006355">
    <property type="term" value="P:regulation of DNA-templated transcription"/>
    <property type="evidence" value="ECO:0007669"/>
    <property type="project" value="InterPro"/>
</dbReference>
<dbReference type="NCBIfam" id="TIGR00563">
    <property type="entry name" value="rsmB"/>
    <property type="match status" value="1"/>
</dbReference>
<proteinExistence type="inferred from homology"/>
<feature type="binding site" evidence="14">
    <location>
        <position position="327"/>
    </location>
    <ligand>
        <name>S-adenosyl-L-methionine</name>
        <dbReference type="ChEBI" id="CHEBI:59789"/>
    </ligand>
</feature>
<evidence type="ECO:0000256" key="7">
    <source>
        <dbReference type="ARBA" id="ARBA00022603"/>
    </source>
</evidence>
<gene>
    <name evidence="16" type="ORF">CWO92_02850</name>
</gene>
<dbReference type="FunFam" id="1.10.940.10:FF:000006">
    <property type="entry name" value="16S rRNA (Cytosine(967)-C(5))-methyltransferase RsmB"/>
    <property type="match status" value="1"/>
</dbReference>
<dbReference type="CDD" id="cd02440">
    <property type="entry name" value="AdoMet_MTases"/>
    <property type="match status" value="1"/>
</dbReference>
<dbReference type="InterPro" id="IPR049560">
    <property type="entry name" value="MeTrfase_RsmB-F_NOP2_cat"/>
</dbReference>
<keyword evidence="17" id="KW-1185">Reference proteome</keyword>
<keyword evidence="7 14" id="KW-0489">Methyltransferase</keyword>
<comment type="caution">
    <text evidence="16">The sequence shown here is derived from an EMBL/GenBank/DDBJ whole genome shotgun (WGS) entry which is preliminary data.</text>
</comment>
<comment type="subcellular location">
    <subcellularLocation>
        <location evidence="2">Cytoplasm</location>
    </subcellularLocation>
</comment>
<dbReference type="InterPro" id="IPR001678">
    <property type="entry name" value="MeTrfase_RsmB-F_NOP2_dom"/>
</dbReference>
<evidence type="ECO:0000256" key="1">
    <source>
        <dbReference type="ARBA" id="ARBA00002724"/>
    </source>
</evidence>
<comment type="catalytic activity">
    <reaction evidence="13">
        <text>cytidine(967) in 16S rRNA + S-adenosyl-L-methionine = 5-methylcytidine(967) in 16S rRNA + S-adenosyl-L-homocysteine + H(+)</text>
        <dbReference type="Rhea" id="RHEA:42748"/>
        <dbReference type="Rhea" id="RHEA-COMP:10219"/>
        <dbReference type="Rhea" id="RHEA-COMP:10220"/>
        <dbReference type="ChEBI" id="CHEBI:15378"/>
        <dbReference type="ChEBI" id="CHEBI:57856"/>
        <dbReference type="ChEBI" id="CHEBI:59789"/>
        <dbReference type="ChEBI" id="CHEBI:74483"/>
        <dbReference type="ChEBI" id="CHEBI:82748"/>
        <dbReference type="EC" id="2.1.1.176"/>
    </reaction>
</comment>
<dbReference type="InterPro" id="IPR029063">
    <property type="entry name" value="SAM-dependent_MTases_sf"/>
</dbReference>
<evidence type="ECO:0000256" key="12">
    <source>
        <dbReference type="ARBA" id="ARBA00031088"/>
    </source>
</evidence>
<dbReference type="GO" id="GO:0003723">
    <property type="term" value="F:RNA binding"/>
    <property type="evidence" value="ECO:0007669"/>
    <property type="project" value="UniProtKB-UniRule"/>
</dbReference>
<feature type="domain" description="SAM-dependent MTase RsmB/NOP-type" evidence="15">
    <location>
        <begin position="168"/>
        <end position="441"/>
    </location>
</feature>
<dbReference type="InterPro" id="IPR035926">
    <property type="entry name" value="NusB-like_sf"/>
</dbReference>
<evidence type="ECO:0000313" key="17">
    <source>
        <dbReference type="Proteomes" id="UP000233440"/>
    </source>
</evidence>
<evidence type="ECO:0000256" key="11">
    <source>
        <dbReference type="ARBA" id="ARBA00030399"/>
    </source>
</evidence>
<evidence type="ECO:0000313" key="16">
    <source>
        <dbReference type="EMBL" id="PKR87009.1"/>
    </source>
</evidence>
<keyword evidence="6" id="KW-0698">rRNA processing</keyword>
<evidence type="ECO:0000256" key="8">
    <source>
        <dbReference type="ARBA" id="ARBA00022679"/>
    </source>
</evidence>
<comment type="function">
    <text evidence="1">Specifically methylates the cytosine at position 967 (m5C967) of 16S rRNA.</text>
</comment>
<dbReference type="AlphaFoldDB" id="A0A2N3LQZ2"/>
<evidence type="ECO:0000256" key="14">
    <source>
        <dbReference type="PROSITE-ProRule" id="PRU01023"/>
    </source>
</evidence>
<dbReference type="EMBL" id="PIQO01000001">
    <property type="protein sequence ID" value="PKR87009.1"/>
    <property type="molecule type" value="Genomic_DNA"/>
</dbReference>
<evidence type="ECO:0000259" key="15">
    <source>
        <dbReference type="PROSITE" id="PS51686"/>
    </source>
</evidence>
<evidence type="ECO:0000256" key="10">
    <source>
        <dbReference type="ARBA" id="ARBA00022884"/>
    </source>
</evidence>
<organism evidence="16 17">
    <name type="scientific">Heyndrickxia camelliae</name>
    <dbReference type="NCBI Taxonomy" id="1707093"/>
    <lineage>
        <taxon>Bacteria</taxon>
        <taxon>Bacillati</taxon>
        <taxon>Bacillota</taxon>
        <taxon>Bacilli</taxon>
        <taxon>Bacillales</taxon>
        <taxon>Bacillaceae</taxon>
        <taxon>Heyndrickxia</taxon>
    </lineage>
</organism>
<name>A0A2N3LQZ2_9BACI</name>
<dbReference type="OrthoDB" id="9810297at2"/>
<dbReference type="NCBIfam" id="NF011494">
    <property type="entry name" value="PRK14902.1"/>
    <property type="match status" value="1"/>
</dbReference>
<dbReference type="Proteomes" id="UP000233440">
    <property type="component" value="Unassembled WGS sequence"/>
</dbReference>
<dbReference type="FunFam" id="3.30.70.1170:FF:000003">
    <property type="entry name" value="16S rRNA (Cytosine(967)-C(5))-methyltransferase RsmB"/>
    <property type="match status" value="1"/>
</dbReference>
<comment type="similarity">
    <text evidence="3 14">Belongs to the class I-like SAM-binding methyltransferase superfamily. RsmB/NOP family.</text>
</comment>
<evidence type="ECO:0000256" key="3">
    <source>
        <dbReference type="ARBA" id="ARBA00007494"/>
    </source>
</evidence>
<dbReference type="Pfam" id="PF01029">
    <property type="entry name" value="NusB"/>
    <property type="match status" value="1"/>
</dbReference>
<evidence type="ECO:0000256" key="2">
    <source>
        <dbReference type="ARBA" id="ARBA00004496"/>
    </source>
</evidence>
<dbReference type="Pfam" id="PF01189">
    <property type="entry name" value="Methyltr_RsmB-F"/>
    <property type="match status" value="1"/>
</dbReference>
<protein>
    <recommendedName>
        <fullName evidence="4">16S rRNA (cytosine(967)-C(5))-methyltransferase</fullName>
        <ecNumber evidence="4">2.1.1.176</ecNumber>
    </recommendedName>
    <alternativeName>
        <fullName evidence="11">16S rRNA m5C967 methyltransferase</fullName>
    </alternativeName>
    <alternativeName>
        <fullName evidence="12">rRNA (cytosine-C(5)-)-methyltransferase RsmB</fullName>
    </alternativeName>
</protein>
<keyword evidence="10 14" id="KW-0694">RNA-binding</keyword>
<dbReference type="PROSITE" id="PS01153">
    <property type="entry name" value="NOL1_NOP2_SUN"/>
    <property type="match status" value="1"/>
</dbReference>
<keyword evidence="5" id="KW-0963">Cytoplasm</keyword>
<dbReference type="InterPro" id="IPR018314">
    <property type="entry name" value="RsmB/NOL1/NOP2-like_CS"/>
</dbReference>
<accession>A0A2N3LQZ2</accession>
<dbReference type="GO" id="GO:0008649">
    <property type="term" value="F:rRNA methyltransferase activity"/>
    <property type="evidence" value="ECO:0007669"/>
    <property type="project" value="InterPro"/>
</dbReference>
<dbReference type="InterPro" id="IPR006027">
    <property type="entry name" value="NusB_RsmB_TIM44"/>
</dbReference>
<sequence>MPKKNVREAALDILEAIEKHQSYSNLLLNKVIEKNHITGPDVGLLTELTYGTLQRKLTLDYYLKPFLQKKVEPWVLNLLRLSLYQMLYLDKIPDRAILFESVEIAKRRSHRGVSGMVNGVLRAIQRKGVPSLDKIKDAVEKLSIETSHPQWLVQRWTDQFGFEKTKKMCETNLMAPLQTARVNLTRTTREEVIKQLESEGFLVQESPILVEAIQSLKGNLVHSDCYQKGLISIQDESSMIVANVMEIEPNQLILDCCAAPGGKTTHIAEKLNGTGKVIAHDLHEHKVKLIKENADRLGLQNVETIAMDSRKIGEHYQSEIFDRVLVDAPCSGLGVLRRKPDIKYVKTIHDIRALQTIQHSILTEAAQLVKPGGILTYSTCTVDKEENEGTVQYFLENFPDFEAYSLHVPATIQPFVQNNCLQIFPQDFGSDGFFIACFKKR</sequence>
<dbReference type="InterPro" id="IPR004573">
    <property type="entry name" value="rRNA_ssu_MeTfrase_B"/>
</dbReference>
<dbReference type="GO" id="GO:0005737">
    <property type="term" value="C:cytoplasm"/>
    <property type="evidence" value="ECO:0007669"/>
    <property type="project" value="UniProtKB-SubCell"/>
</dbReference>
<dbReference type="SUPFAM" id="SSF53335">
    <property type="entry name" value="S-adenosyl-L-methionine-dependent methyltransferases"/>
    <property type="match status" value="1"/>
</dbReference>
<reference evidence="16 17" key="1">
    <citation type="submission" date="2017-11" db="EMBL/GenBank/DDBJ databases">
        <title>Bacillus camelliae sp. nov., isolated from pu'er tea.</title>
        <authorList>
            <person name="Niu L."/>
        </authorList>
    </citation>
    <scope>NUCLEOTIDE SEQUENCE [LARGE SCALE GENOMIC DNA]</scope>
    <source>
        <strain evidence="16 17">7578-1</strain>
    </source>
</reference>
<dbReference type="EC" id="2.1.1.176" evidence="4"/>
<dbReference type="Gene3D" id="3.40.50.150">
    <property type="entry name" value="Vaccinia Virus protein VP39"/>
    <property type="match status" value="1"/>
</dbReference>
<dbReference type="Gene3D" id="3.30.70.1170">
    <property type="entry name" value="Sun protein, domain 3"/>
    <property type="match status" value="1"/>
</dbReference>
<evidence type="ECO:0000256" key="5">
    <source>
        <dbReference type="ARBA" id="ARBA00022490"/>
    </source>
</evidence>
<dbReference type="PANTHER" id="PTHR22807:SF53">
    <property type="entry name" value="RIBOSOMAL RNA SMALL SUBUNIT METHYLTRANSFERASE B-RELATED"/>
    <property type="match status" value="1"/>
</dbReference>
<evidence type="ECO:0000256" key="6">
    <source>
        <dbReference type="ARBA" id="ARBA00022552"/>
    </source>
</evidence>
<evidence type="ECO:0000256" key="4">
    <source>
        <dbReference type="ARBA" id="ARBA00012140"/>
    </source>
</evidence>
<dbReference type="InterPro" id="IPR054728">
    <property type="entry name" value="RsmB-like_ferredoxin"/>
</dbReference>
<keyword evidence="8 14" id="KW-0808">Transferase</keyword>
<dbReference type="PANTHER" id="PTHR22807">
    <property type="entry name" value="NOP2 YEAST -RELATED NOL1/NOP2/FMU SUN DOMAIN-CONTAINING"/>
    <property type="match status" value="1"/>
</dbReference>
<dbReference type="InterPro" id="IPR023267">
    <property type="entry name" value="RCMT"/>
</dbReference>
<dbReference type="Pfam" id="PF22458">
    <property type="entry name" value="RsmF-B_ferredox"/>
    <property type="match status" value="1"/>
</dbReference>
<keyword evidence="9 14" id="KW-0949">S-adenosyl-L-methionine</keyword>
<evidence type="ECO:0000256" key="13">
    <source>
        <dbReference type="ARBA" id="ARBA00047283"/>
    </source>
</evidence>
<dbReference type="PRINTS" id="PR02008">
    <property type="entry name" value="RCMTFAMILY"/>
</dbReference>
<evidence type="ECO:0000256" key="9">
    <source>
        <dbReference type="ARBA" id="ARBA00022691"/>
    </source>
</evidence>
<dbReference type="FunFam" id="3.40.50.150:FF:000022">
    <property type="entry name" value="Ribosomal RNA small subunit methyltransferase B"/>
    <property type="match status" value="1"/>
</dbReference>
<dbReference type="PROSITE" id="PS51686">
    <property type="entry name" value="SAM_MT_RSMB_NOP"/>
    <property type="match status" value="1"/>
</dbReference>
<dbReference type="SUPFAM" id="SSF48013">
    <property type="entry name" value="NusB-like"/>
    <property type="match status" value="1"/>
</dbReference>
<dbReference type="Gene3D" id="1.10.940.10">
    <property type="entry name" value="NusB-like"/>
    <property type="match status" value="1"/>
</dbReference>
<feature type="binding site" evidence="14">
    <location>
        <position position="281"/>
    </location>
    <ligand>
        <name>S-adenosyl-L-methionine</name>
        <dbReference type="ChEBI" id="CHEBI:59789"/>
    </ligand>
</feature>
<feature type="binding site" evidence="14">
    <location>
        <position position="308"/>
    </location>
    <ligand>
        <name>S-adenosyl-L-methionine</name>
        <dbReference type="ChEBI" id="CHEBI:59789"/>
    </ligand>
</feature>